<organism evidence="1 2">
    <name type="scientific">Thiomonas arsenitoxydans (strain DSM 22701 / CIP 110005 / 3As)</name>
    <dbReference type="NCBI Taxonomy" id="426114"/>
    <lineage>
        <taxon>Bacteria</taxon>
        <taxon>Pseudomonadati</taxon>
        <taxon>Pseudomonadota</taxon>
        <taxon>Betaproteobacteria</taxon>
        <taxon>Burkholderiales</taxon>
        <taxon>Thiomonas</taxon>
    </lineage>
</organism>
<gene>
    <name evidence="1" type="ORF">THICB1_70009</name>
</gene>
<sequence length="77" mass="8116">MATGLSMMVSSFVGVVVDVDYRLATQPVRAAAEQGDAFSALIADSDVVNAGTASGRLFMALGIEYVAFIGWRQEVNT</sequence>
<name>A0ABM9T9D4_THIA3</name>
<reference evidence="1 2" key="1">
    <citation type="submission" date="2015-03" db="EMBL/GenBank/DDBJ databases">
        <authorList>
            <person name="Regsiter A."/>
            <person name="william w."/>
        </authorList>
    </citation>
    <scope>NUCLEOTIDE SEQUENCE [LARGE SCALE GENOMIC DNA]</scope>
    <source>
        <strain evidence="1 2">CB1</strain>
    </source>
</reference>
<accession>A0ABM9T9D4</accession>
<dbReference type="EMBL" id="CTRI01000029">
    <property type="protein sequence ID" value="CQR36871.1"/>
    <property type="molecule type" value="Genomic_DNA"/>
</dbReference>
<keyword evidence="2" id="KW-1185">Reference proteome</keyword>
<comment type="caution">
    <text evidence="1">The sequence shown here is derived from an EMBL/GenBank/DDBJ whole genome shotgun (WGS) entry which is preliminary data.</text>
</comment>
<proteinExistence type="predicted"/>
<evidence type="ECO:0000313" key="1">
    <source>
        <dbReference type="EMBL" id="CQR36871.1"/>
    </source>
</evidence>
<protein>
    <submittedName>
        <fullName evidence="1">Uncharacterized protein</fullName>
    </submittedName>
</protein>
<evidence type="ECO:0000313" key="2">
    <source>
        <dbReference type="Proteomes" id="UP000078599"/>
    </source>
</evidence>
<dbReference type="Proteomes" id="UP000078599">
    <property type="component" value="Unassembled WGS sequence"/>
</dbReference>